<evidence type="ECO:0000313" key="1">
    <source>
        <dbReference type="EMBL" id="TRL36635.1"/>
    </source>
</evidence>
<protein>
    <submittedName>
        <fullName evidence="1">Uncharacterized protein</fullName>
    </submittedName>
</protein>
<accession>A0A549T400</accession>
<dbReference type="AlphaFoldDB" id="A0A549T400"/>
<comment type="caution">
    <text evidence="1">The sequence shown here is derived from an EMBL/GenBank/DDBJ whole genome shotgun (WGS) entry which is preliminary data.</text>
</comment>
<dbReference type="Proteomes" id="UP000316781">
    <property type="component" value="Unassembled WGS sequence"/>
</dbReference>
<sequence length="87" mass="9613">MIEDLEDVFPHVPFPSDLGAFVEAARLGREIRAVETFARPPGPSFLGRAVARIETEPTGTLEASDWSESELYLCADRSGRGFRSTTR</sequence>
<organism evidence="1 2">
    <name type="scientific">Methylosinus sporium</name>
    <dbReference type="NCBI Taxonomy" id="428"/>
    <lineage>
        <taxon>Bacteria</taxon>
        <taxon>Pseudomonadati</taxon>
        <taxon>Pseudomonadota</taxon>
        <taxon>Alphaproteobacteria</taxon>
        <taxon>Hyphomicrobiales</taxon>
        <taxon>Methylocystaceae</taxon>
        <taxon>Methylosinus</taxon>
    </lineage>
</organism>
<proteinExistence type="predicted"/>
<evidence type="ECO:0000313" key="2">
    <source>
        <dbReference type="Proteomes" id="UP000316781"/>
    </source>
</evidence>
<name>A0A549T400_METSR</name>
<gene>
    <name evidence="1" type="ORF">FM996_04110</name>
</gene>
<dbReference type="RefSeq" id="WP_185966421.1">
    <property type="nucleotide sequence ID" value="NZ_VJMF01000018.1"/>
</dbReference>
<dbReference type="EMBL" id="VJMF01000018">
    <property type="protein sequence ID" value="TRL36635.1"/>
    <property type="molecule type" value="Genomic_DNA"/>
</dbReference>
<reference evidence="1 2" key="1">
    <citation type="submission" date="2019-07" db="EMBL/GenBank/DDBJ databases">
        <title>Ln-dependent methylotrophs.</title>
        <authorList>
            <person name="Tani A."/>
        </authorList>
    </citation>
    <scope>NUCLEOTIDE SEQUENCE [LARGE SCALE GENOMIC DNA]</scope>
    <source>
        <strain evidence="1 2">SM89A</strain>
    </source>
</reference>